<dbReference type="EMBL" id="VIWW01000001">
    <property type="protein sequence ID" value="TWG05378.1"/>
    <property type="molecule type" value="Genomic_DNA"/>
</dbReference>
<evidence type="ECO:0000313" key="5">
    <source>
        <dbReference type="Proteomes" id="UP000318186"/>
    </source>
</evidence>
<dbReference type="EMBL" id="CP109114">
    <property type="protein sequence ID" value="WSC13600.1"/>
    <property type="molecule type" value="Genomic_DNA"/>
</dbReference>
<keyword evidence="2" id="KW-0812">Transmembrane</keyword>
<evidence type="ECO:0000313" key="6">
    <source>
        <dbReference type="Proteomes" id="UP001330827"/>
    </source>
</evidence>
<proteinExistence type="predicted"/>
<dbReference type="AlphaFoldDB" id="A0A561V181"/>
<keyword evidence="6" id="KW-1185">Reference proteome</keyword>
<feature type="transmembrane region" description="Helical" evidence="2">
    <location>
        <begin position="139"/>
        <end position="156"/>
    </location>
</feature>
<reference evidence="4 6" key="2">
    <citation type="submission" date="2022-10" db="EMBL/GenBank/DDBJ databases">
        <title>The complete genomes of actinobacterial strains from the NBC collection.</title>
        <authorList>
            <person name="Joergensen T.S."/>
            <person name="Alvarez Arevalo M."/>
            <person name="Sterndorff E.B."/>
            <person name="Faurdal D."/>
            <person name="Vuksanovic O."/>
            <person name="Mourched A.-S."/>
            <person name="Charusanti P."/>
            <person name="Shaw S."/>
            <person name="Blin K."/>
            <person name="Weber T."/>
        </authorList>
    </citation>
    <scope>NUCLEOTIDE SEQUENCE [LARGE SCALE GENOMIC DNA]</scope>
    <source>
        <strain evidence="4 6">NBC 01769</strain>
    </source>
</reference>
<feature type="transmembrane region" description="Helical" evidence="2">
    <location>
        <begin position="185"/>
        <end position="204"/>
    </location>
</feature>
<name>A0A561V181_9ACTN</name>
<dbReference type="OrthoDB" id="4309713at2"/>
<dbReference type="Proteomes" id="UP001330827">
    <property type="component" value="Chromosome"/>
</dbReference>
<feature type="transmembrane region" description="Helical" evidence="2">
    <location>
        <begin position="109"/>
        <end position="127"/>
    </location>
</feature>
<protein>
    <submittedName>
        <fullName evidence="3">Uncharacterized protein</fullName>
    </submittedName>
</protein>
<keyword evidence="2" id="KW-0472">Membrane</keyword>
<reference evidence="3 5" key="1">
    <citation type="submission" date="2019-06" db="EMBL/GenBank/DDBJ databases">
        <title>Sequencing the genomes of 1000 actinobacteria strains.</title>
        <authorList>
            <person name="Klenk H.-P."/>
        </authorList>
    </citation>
    <scope>NUCLEOTIDE SEQUENCE [LARGE SCALE GENOMIC DNA]</scope>
    <source>
        <strain evidence="3 5">DSM 42059</strain>
    </source>
</reference>
<accession>A0A561V181</accession>
<evidence type="ECO:0000256" key="2">
    <source>
        <dbReference type="SAM" id="Phobius"/>
    </source>
</evidence>
<gene>
    <name evidence="3" type="ORF">FHX80_113855</name>
    <name evidence="4" type="ORF">OIE64_12655</name>
</gene>
<dbReference type="RefSeq" id="WP_145765331.1">
    <property type="nucleotide sequence ID" value="NZ_CP109114.1"/>
</dbReference>
<feature type="transmembrane region" description="Helical" evidence="2">
    <location>
        <begin position="36"/>
        <end position="58"/>
    </location>
</feature>
<sequence>MNGGSGWGSGGAGQVPPGRGTGGSGSGGRRGGSGSLFALIRSWAVGVLVLLVSGYLLSRGIVEHLATDERLDVFTWRLALLHVPAVVSTALTVLAAARVLPEDQRSSRLLYPLASLGVPLVALGHRYAVPWEVLGVEGALMPAVVLVTGSAVGLAVDRLVEDDGTQSAAPGSYDWRDNGTSAMDYLGVIALVAATVGVGVGVGGSL</sequence>
<feature type="transmembrane region" description="Helical" evidence="2">
    <location>
        <begin position="78"/>
        <end position="97"/>
    </location>
</feature>
<feature type="region of interest" description="Disordered" evidence="1">
    <location>
        <begin position="1"/>
        <end position="29"/>
    </location>
</feature>
<evidence type="ECO:0000313" key="3">
    <source>
        <dbReference type="EMBL" id="TWG05378.1"/>
    </source>
</evidence>
<evidence type="ECO:0000313" key="4">
    <source>
        <dbReference type="EMBL" id="WSC13600.1"/>
    </source>
</evidence>
<organism evidence="3 5">
    <name type="scientific">Streptomyces brevispora</name>
    <dbReference type="NCBI Taxonomy" id="887462"/>
    <lineage>
        <taxon>Bacteria</taxon>
        <taxon>Bacillati</taxon>
        <taxon>Actinomycetota</taxon>
        <taxon>Actinomycetes</taxon>
        <taxon>Kitasatosporales</taxon>
        <taxon>Streptomycetaceae</taxon>
        <taxon>Streptomyces</taxon>
    </lineage>
</organism>
<dbReference type="Proteomes" id="UP000318186">
    <property type="component" value="Unassembled WGS sequence"/>
</dbReference>
<keyword evidence="2" id="KW-1133">Transmembrane helix</keyword>
<evidence type="ECO:0000256" key="1">
    <source>
        <dbReference type="SAM" id="MobiDB-lite"/>
    </source>
</evidence>